<evidence type="ECO:0000313" key="20">
    <source>
        <dbReference type="EMBL" id="GAT62261.1"/>
    </source>
</evidence>
<feature type="binding site" evidence="15">
    <location>
        <position position="467"/>
    </location>
    <ligand>
        <name>Mg(2+)</name>
        <dbReference type="ChEBI" id="CHEBI:18420"/>
        <note>shared with alpha subunit</note>
    </ligand>
</feature>
<dbReference type="Gene3D" id="3.30.930.10">
    <property type="entry name" value="Bira Bifunctional Protein, Domain 2"/>
    <property type="match status" value="1"/>
</dbReference>
<dbReference type="Pfam" id="PF01588">
    <property type="entry name" value="tRNA_bind"/>
    <property type="match status" value="1"/>
</dbReference>
<dbReference type="EC" id="6.1.1.20" evidence="15"/>
<feature type="binding site" evidence="15">
    <location>
        <position position="476"/>
    </location>
    <ligand>
        <name>Mg(2+)</name>
        <dbReference type="ChEBI" id="CHEBI:18420"/>
        <note>shared with alpha subunit</note>
    </ligand>
</feature>
<evidence type="ECO:0000256" key="8">
    <source>
        <dbReference type="ARBA" id="ARBA00022741"/>
    </source>
</evidence>
<keyword evidence="7 15" id="KW-0479">Metal-binding</keyword>
<dbReference type="GO" id="GO:0000287">
    <property type="term" value="F:magnesium ion binding"/>
    <property type="evidence" value="ECO:0007669"/>
    <property type="project" value="UniProtKB-UniRule"/>
</dbReference>
<evidence type="ECO:0000256" key="10">
    <source>
        <dbReference type="ARBA" id="ARBA00022842"/>
    </source>
</evidence>
<dbReference type="FunFam" id="2.40.50.140:FF:000045">
    <property type="entry name" value="Phenylalanine--tRNA ligase beta subunit"/>
    <property type="match status" value="1"/>
</dbReference>
<evidence type="ECO:0000256" key="15">
    <source>
        <dbReference type="HAMAP-Rule" id="MF_00283"/>
    </source>
</evidence>
<evidence type="ECO:0000256" key="13">
    <source>
        <dbReference type="ARBA" id="ARBA00023146"/>
    </source>
</evidence>
<evidence type="ECO:0000259" key="17">
    <source>
        <dbReference type="PROSITE" id="PS50886"/>
    </source>
</evidence>
<dbReference type="GO" id="GO:0000049">
    <property type="term" value="F:tRNA binding"/>
    <property type="evidence" value="ECO:0007669"/>
    <property type="project" value="UniProtKB-UniRule"/>
</dbReference>
<keyword evidence="11 16" id="KW-0694">RNA-binding</keyword>
<feature type="domain" description="B5" evidence="19">
    <location>
        <begin position="413"/>
        <end position="489"/>
    </location>
</feature>
<dbReference type="InterPro" id="IPR033714">
    <property type="entry name" value="tRNA_bind_bactPheRS"/>
</dbReference>
<evidence type="ECO:0000256" key="11">
    <source>
        <dbReference type="ARBA" id="ARBA00022884"/>
    </source>
</evidence>
<dbReference type="EMBL" id="BDCR01000001">
    <property type="protein sequence ID" value="GAT62261.1"/>
    <property type="molecule type" value="Genomic_DNA"/>
</dbReference>
<evidence type="ECO:0000259" key="19">
    <source>
        <dbReference type="PROSITE" id="PS51483"/>
    </source>
</evidence>
<evidence type="ECO:0000259" key="18">
    <source>
        <dbReference type="PROSITE" id="PS51447"/>
    </source>
</evidence>
<dbReference type="SMART" id="SM00896">
    <property type="entry name" value="FDX-ACB"/>
    <property type="match status" value="1"/>
</dbReference>
<keyword evidence="6 15" id="KW-0436">Ligase</keyword>
<comment type="catalytic activity">
    <reaction evidence="14 15">
        <text>tRNA(Phe) + L-phenylalanine + ATP = L-phenylalanyl-tRNA(Phe) + AMP + diphosphate + H(+)</text>
        <dbReference type="Rhea" id="RHEA:19413"/>
        <dbReference type="Rhea" id="RHEA-COMP:9668"/>
        <dbReference type="Rhea" id="RHEA-COMP:9699"/>
        <dbReference type="ChEBI" id="CHEBI:15378"/>
        <dbReference type="ChEBI" id="CHEBI:30616"/>
        <dbReference type="ChEBI" id="CHEBI:33019"/>
        <dbReference type="ChEBI" id="CHEBI:58095"/>
        <dbReference type="ChEBI" id="CHEBI:78442"/>
        <dbReference type="ChEBI" id="CHEBI:78531"/>
        <dbReference type="ChEBI" id="CHEBI:456215"/>
        <dbReference type="EC" id="6.1.1.20"/>
    </reaction>
</comment>
<evidence type="ECO:0000256" key="6">
    <source>
        <dbReference type="ARBA" id="ARBA00022598"/>
    </source>
</evidence>
<dbReference type="SMART" id="SM00874">
    <property type="entry name" value="B5"/>
    <property type="match status" value="1"/>
</dbReference>
<dbReference type="STRING" id="681398.PJIAN_1854"/>
<evidence type="ECO:0000256" key="16">
    <source>
        <dbReference type="PROSITE-ProRule" id="PRU00209"/>
    </source>
</evidence>
<dbReference type="Pfam" id="PF03484">
    <property type="entry name" value="B5"/>
    <property type="match status" value="1"/>
</dbReference>
<protein>
    <recommendedName>
        <fullName evidence="15">Phenylalanine--tRNA ligase beta subunit</fullName>
        <ecNumber evidence="15">6.1.1.20</ecNumber>
    </recommendedName>
    <alternativeName>
        <fullName evidence="15">Phenylalanyl-tRNA synthetase beta subunit</fullName>
        <shortName evidence="15">PheRS</shortName>
    </alternativeName>
</protein>
<dbReference type="OrthoDB" id="9805455at2"/>
<keyword evidence="8 15" id="KW-0547">Nucleotide-binding</keyword>
<dbReference type="PROSITE" id="PS50886">
    <property type="entry name" value="TRBD"/>
    <property type="match status" value="1"/>
</dbReference>
<dbReference type="Pfam" id="PF03483">
    <property type="entry name" value="B3_4"/>
    <property type="match status" value="1"/>
</dbReference>
<dbReference type="SUPFAM" id="SSF55681">
    <property type="entry name" value="Class II aaRS and biotin synthetases"/>
    <property type="match status" value="1"/>
</dbReference>
<dbReference type="GO" id="GO:0006432">
    <property type="term" value="P:phenylalanyl-tRNA aminoacylation"/>
    <property type="evidence" value="ECO:0007669"/>
    <property type="project" value="UniProtKB-UniRule"/>
</dbReference>
<dbReference type="Gene3D" id="3.30.70.380">
    <property type="entry name" value="Ferrodoxin-fold anticodon-binding domain"/>
    <property type="match status" value="1"/>
</dbReference>
<dbReference type="FunFam" id="3.30.70.380:FF:000001">
    <property type="entry name" value="Phenylalanine--tRNA ligase beta subunit"/>
    <property type="match status" value="1"/>
</dbReference>
<dbReference type="InterPro" id="IPR045060">
    <property type="entry name" value="Phe-tRNA-ligase_IIc_bsu"/>
</dbReference>
<dbReference type="InterPro" id="IPR009061">
    <property type="entry name" value="DNA-bd_dom_put_sf"/>
</dbReference>
<gene>
    <name evidence="15" type="primary">pheT</name>
    <name evidence="20" type="ORF">PJIAN_1854</name>
</gene>
<dbReference type="Gene3D" id="3.50.40.10">
    <property type="entry name" value="Phenylalanyl-trna Synthetase, Chain B, domain 3"/>
    <property type="match status" value="1"/>
</dbReference>
<keyword evidence="10 15" id="KW-0460">Magnesium</keyword>
<dbReference type="CDD" id="cd00769">
    <property type="entry name" value="PheRS_beta_core"/>
    <property type="match status" value="1"/>
</dbReference>
<keyword evidence="21" id="KW-1185">Reference proteome</keyword>
<comment type="subunit">
    <text evidence="3 15">Tetramer of two alpha and two beta subunits.</text>
</comment>
<keyword evidence="13 15" id="KW-0030">Aminoacyl-tRNA synthetase</keyword>
<reference evidence="21" key="2">
    <citation type="journal article" date="2017" name="Genome Announc.">
        <title>Draft genome sequence of Paludibacter jiangxiensis NM7(T), a propionate-producing fermentative bacterium.</title>
        <authorList>
            <person name="Qiu Y.-L."/>
            <person name="Tourlousse D.M."/>
            <person name="Matsuura N."/>
            <person name="Ohashi A."/>
            <person name="Sekiguchi Y."/>
        </authorList>
    </citation>
    <scope>NUCLEOTIDE SEQUENCE [LARGE SCALE GENOMIC DNA]</scope>
    <source>
        <strain evidence="21">NM7</strain>
    </source>
</reference>
<dbReference type="InterPro" id="IPR041616">
    <property type="entry name" value="PheRS_beta_core"/>
</dbReference>
<dbReference type="PROSITE" id="PS51447">
    <property type="entry name" value="FDX_ACB"/>
    <property type="match status" value="1"/>
</dbReference>
<feature type="domain" description="FDX-ACB" evidence="18">
    <location>
        <begin position="727"/>
        <end position="820"/>
    </location>
</feature>
<dbReference type="GO" id="GO:0004826">
    <property type="term" value="F:phenylalanine-tRNA ligase activity"/>
    <property type="evidence" value="ECO:0007669"/>
    <property type="project" value="UniProtKB-UniRule"/>
</dbReference>
<sequence length="820" mass="90423">MNISYNWLKQYIDTDLTPEELSKALTSIGLETGGIEKVQTIKGGLEGLVIGEVLTCIEHPNSDHLHVTTVNVGAAEPLKIVCGAPNVAAGQKVVVATIGTVLYSGDESFTIKRSKIRGEESFGMICAEDEIGIGTSHDGIIVLPADAVVGTPAKEYYNVKDDYVLEVDITPNRVDAASHFGVARDLAAYLAANGLKGTLVKPSVDAFAVEYHNLPVSVTVENSEACPRYAGVSISGVTIKESPEWLQNYLKAIGLRPINNVVDITNFILHETGQPLHSFDADKIAGKQVIVKTLPEGTKFTTLDEAERSLSDKDLMICDANGGMCIAGVFGGLDSGVSDNTTNVFLESAYFNPVWVRKTARRHGLNTDSSFRFERGCDPNNNVYVLKRAALLIKELAGGTISSDIVDIYPTPIKPFEVDITFDKINSLIGKEIEKEAIKTILHHLEIEIASETAEGMKLLVPTYRVDVQRDVDVIEDILRIYGYNNVLPGESVKSSISYSSKPDSHKLQNLISEQLTGCGFNEILNNSLTKAGYYETLSSFPAANLVMMMNPLSADLNAMRQTLLFGGLESVAYNVNRKNQDLKFYEFGNCYYFNGEKKEEGKPLAAYSEDMHLGLWLTGNKTAQSWVRADEKTSVFELKGYVLNILRRLGVNLQKLVAESETTNDLFAEALVIKTKQGKQLVILGSVAKKQLKTLDIDVPVFFADLNWNNLLIESTRNKVSFSEISKFPEVKRDLALLIDKNISFAEIEKLAYATEKNLLRKVQLFDVYEGKNLEAGKKSYAVSFTLQDDAKTLNDKQIDGIMQKLIKQFEEKLGAKLR</sequence>
<dbReference type="PROSITE" id="PS51483">
    <property type="entry name" value="B5"/>
    <property type="match status" value="1"/>
</dbReference>
<dbReference type="SUPFAM" id="SSF54991">
    <property type="entry name" value="Anticodon-binding domain of PheRS"/>
    <property type="match status" value="1"/>
</dbReference>
<evidence type="ECO:0000256" key="3">
    <source>
        <dbReference type="ARBA" id="ARBA00011209"/>
    </source>
</evidence>
<dbReference type="PANTHER" id="PTHR10947">
    <property type="entry name" value="PHENYLALANYL-TRNA SYNTHETASE BETA CHAIN AND LEUCINE-RICH REPEAT-CONTAINING PROTEIN 47"/>
    <property type="match status" value="1"/>
</dbReference>
<comment type="cofactor">
    <cofactor evidence="15">
        <name>Mg(2+)</name>
        <dbReference type="ChEBI" id="CHEBI:18420"/>
    </cofactor>
    <text evidence="15">Binds 2 magnesium ions per tetramer.</text>
</comment>
<organism evidence="20 21">
    <name type="scientific">Paludibacter jiangxiensis</name>
    <dbReference type="NCBI Taxonomy" id="681398"/>
    <lineage>
        <taxon>Bacteria</taxon>
        <taxon>Pseudomonadati</taxon>
        <taxon>Bacteroidota</taxon>
        <taxon>Bacteroidia</taxon>
        <taxon>Bacteroidales</taxon>
        <taxon>Paludibacteraceae</taxon>
        <taxon>Paludibacter</taxon>
    </lineage>
</organism>
<dbReference type="SMART" id="SM00873">
    <property type="entry name" value="B3_4"/>
    <property type="match status" value="1"/>
</dbReference>
<dbReference type="SUPFAM" id="SSF46955">
    <property type="entry name" value="Putative DNA-binding domain"/>
    <property type="match status" value="1"/>
</dbReference>
<evidence type="ECO:0000256" key="12">
    <source>
        <dbReference type="ARBA" id="ARBA00022917"/>
    </source>
</evidence>
<dbReference type="GO" id="GO:0005524">
    <property type="term" value="F:ATP binding"/>
    <property type="evidence" value="ECO:0007669"/>
    <property type="project" value="UniProtKB-UniRule"/>
</dbReference>
<evidence type="ECO:0000313" key="21">
    <source>
        <dbReference type="Proteomes" id="UP000076586"/>
    </source>
</evidence>
<dbReference type="InterPro" id="IPR020825">
    <property type="entry name" value="Phe-tRNA_synthase-like_B3/B4"/>
</dbReference>
<dbReference type="Gene3D" id="3.30.56.10">
    <property type="match status" value="2"/>
</dbReference>
<dbReference type="InterPro" id="IPR005121">
    <property type="entry name" value="Fdx_antiC-bd"/>
</dbReference>
<dbReference type="Pfam" id="PF03147">
    <property type="entry name" value="FDX-ACB"/>
    <property type="match status" value="1"/>
</dbReference>
<keyword evidence="9 15" id="KW-0067">ATP-binding</keyword>
<evidence type="ECO:0000256" key="1">
    <source>
        <dbReference type="ARBA" id="ARBA00004496"/>
    </source>
</evidence>
<feature type="binding site" evidence="15">
    <location>
        <position position="473"/>
    </location>
    <ligand>
        <name>Mg(2+)</name>
        <dbReference type="ChEBI" id="CHEBI:18420"/>
        <note>shared with alpha subunit</note>
    </ligand>
</feature>
<dbReference type="InterPro" id="IPR045864">
    <property type="entry name" value="aa-tRNA-synth_II/BPL/LPL"/>
</dbReference>
<dbReference type="InterPro" id="IPR036690">
    <property type="entry name" value="Fdx_antiC-bd_sf"/>
</dbReference>
<comment type="subcellular location">
    <subcellularLocation>
        <location evidence="1 15">Cytoplasm</location>
    </subcellularLocation>
</comment>
<keyword evidence="4 15" id="KW-0963">Cytoplasm</keyword>
<evidence type="ECO:0000256" key="14">
    <source>
        <dbReference type="ARBA" id="ARBA00049255"/>
    </source>
</evidence>
<dbReference type="InterPro" id="IPR004532">
    <property type="entry name" value="Phe-tRNA-ligase_IIc_bsu_bact"/>
</dbReference>
<reference evidence="21" key="1">
    <citation type="submission" date="2016-04" db="EMBL/GenBank/DDBJ databases">
        <title>Draft genome sequence of Paludibacter jiangxiensis strain NM7.</title>
        <authorList>
            <person name="Qiu Y."/>
            <person name="Matsuura N."/>
            <person name="Ohashi A."/>
            <person name="Tourlousse M.D."/>
            <person name="Sekiguchi Y."/>
        </authorList>
    </citation>
    <scope>NUCLEOTIDE SEQUENCE [LARGE SCALE GENOMIC DNA]</scope>
    <source>
        <strain evidence="21">NM7</strain>
    </source>
</reference>
<dbReference type="InterPro" id="IPR002547">
    <property type="entry name" value="tRNA-bd_dom"/>
</dbReference>
<dbReference type="HAMAP" id="MF_00283">
    <property type="entry name" value="Phe_tRNA_synth_beta1"/>
    <property type="match status" value="1"/>
</dbReference>
<accession>A0A170Z1L9</accession>
<dbReference type="Pfam" id="PF17759">
    <property type="entry name" value="tRNA_synthFbeta"/>
    <property type="match status" value="1"/>
</dbReference>
<dbReference type="SUPFAM" id="SSF56037">
    <property type="entry name" value="PheT/TilS domain"/>
    <property type="match status" value="1"/>
</dbReference>
<dbReference type="FunFam" id="3.50.40.10:FF:000001">
    <property type="entry name" value="Phenylalanine--tRNA ligase beta subunit"/>
    <property type="match status" value="1"/>
</dbReference>
<dbReference type="PANTHER" id="PTHR10947:SF0">
    <property type="entry name" value="PHENYLALANINE--TRNA LIGASE BETA SUBUNIT"/>
    <property type="match status" value="1"/>
</dbReference>
<dbReference type="SUPFAM" id="SSF50249">
    <property type="entry name" value="Nucleic acid-binding proteins"/>
    <property type="match status" value="1"/>
</dbReference>
<dbReference type="InterPro" id="IPR005146">
    <property type="entry name" value="B3/B4_tRNA-bd"/>
</dbReference>
<evidence type="ECO:0000256" key="5">
    <source>
        <dbReference type="ARBA" id="ARBA00022555"/>
    </source>
</evidence>
<evidence type="ECO:0000256" key="4">
    <source>
        <dbReference type="ARBA" id="ARBA00022490"/>
    </source>
</evidence>
<dbReference type="AlphaFoldDB" id="A0A170Z1L9"/>
<comment type="caution">
    <text evidence="20">The sequence shown here is derived from an EMBL/GenBank/DDBJ whole genome shotgun (WGS) entry which is preliminary data.</text>
</comment>
<keyword evidence="5 16" id="KW-0820">tRNA-binding</keyword>
<dbReference type="Gene3D" id="2.40.50.140">
    <property type="entry name" value="Nucleic acid-binding proteins"/>
    <property type="match status" value="1"/>
</dbReference>
<dbReference type="RefSeq" id="WP_068702304.1">
    <property type="nucleotide sequence ID" value="NZ_BDCR01000001.1"/>
</dbReference>
<dbReference type="GO" id="GO:0009328">
    <property type="term" value="C:phenylalanine-tRNA ligase complex"/>
    <property type="evidence" value="ECO:0007669"/>
    <property type="project" value="TreeGrafter"/>
</dbReference>
<dbReference type="NCBIfam" id="NF045760">
    <property type="entry name" value="YtpR"/>
    <property type="match status" value="1"/>
</dbReference>
<evidence type="ECO:0000256" key="2">
    <source>
        <dbReference type="ARBA" id="ARBA00008653"/>
    </source>
</evidence>
<dbReference type="CDD" id="cd02796">
    <property type="entry name" value="tRNA_bind_bactPheRS"/>
    <property type="match status" value="1"/>
</dbReference>
<evidence type="ECO:0000256" key="7">
    <source>
        <dbReference type="ARBA" id="ARBA00022723"/>
    </source>
</evidence>
<comment type="similarity">
    <text evidence="2 15">Belongs to the phenylalanyl-tRNA synthetase beta subunit family. Type 1 subfamily.</text>
</comment>
<proteinExistence type="inferred from homology"/>
<name>A0A170Z1L9_9BACT</name>
<evidence type="ECO:0000256" key="9">
    <source>
        <dbReference type="ARBA" id="ARBA00022840"/>
    </source>
</evidence>
<dbReference type="Proteomes" id="UP000076586">
    <property type="component" value="Unassembled WGS sequence"/>
</dbReference>
<feature type="domain" description="TRNA-binding" evidence="17">
    <location>
        <begin position="42"/>
        <end position="154"/>
    </location>
</feature>
<dbReference type="NCBIfam" id="TIGR00472">
    <property type="entry name" value="pheT_bact"/>
    <property type="match status" value="1"/>
</dbReference>
<feature type="binding site" evidence="15">
    <location>
        <position position="477"/>
    </location>
    <ligand>
        <name>Mg(2+)</name>
        <dbReference type="ChEBI" id="CHEBI:18420"/>
        <note>shared with alpha subunit</note>
    </ligand>
</feature>
<keyword evidence="12 15" id="KW-0648">Protein biosynthesis</keyword>
<dbReference type="InterPro" id="IPR012340">
    <property type="entry name" value="NA-bd_OB-fold"/>
</dbReference>
<dbReference type="InterPro" id="IPR005147">
    <property type="entry name" value="tRNA_synthase_B5-dom"/>
</dbReference>